<accession>A0A415JU75</accession>
<protein>
    <submittedName>
        <fullName evidence="2">P-II family nitrogen regulator</fullName>
    </submittedName>
</protein>
<dbReference type="PANTHER" id="PTHR30115:SF11">
    <property type="entry name" value="NITROGEN REGULATORY PROTEIN P-II HOMOLOG"/>
    <property type="match status" value="1"/>
</dbReference>
<name>A0A415JU75_9FIRM</name>
<dbReference type="PANTHER" id="PTHR30115">
    <property type="entry name" value="NITROGEN REGULATORY PROTEIN P-II"/>
    <property type="match status" value="1"/>
</dbReference>
<dbReference type="GO" id="GO:0005524">
    <property type="term" value="F:ATP binding"/>
    <property type="evidence" value="ECO:0007669"/>
    <property type="project" value="TreeGrafter"/>
</dbReference>
<dbReference type="GO" id="GO:0006808">
    <property type="term" value="P:regulation of nitrogen utilization"/>
    <property type="evidence" value="ECO:0007669"/>
    <property type="project" value="InterPro"/>
</dbReference>
<evidence type="ECO:0000256" key="1">
    <source>
        <dbReference type="RuleBase" id="RU003936"/>
    </source>
</evidence>
<dbReference type="SMART" id="SM00938">
    <property type="entry name" value="P-II"/>
    <property type="match status" value="1"/>
</dbReference>
<gene>
    <name evidence="2" type="ORF">DW028_10685</name>
</gene>
<dbReference type="Pfam" id="PF00543">
    <property type="entry name" value="P-II"/>
    <property type="match status" value="1"/>
</dbReference>
<reference evidence="2 3" key="1">
    <citation type="submission" date="2018-08" db="EMBL/GenBank/DDBJ databases">
        <title>A genome reference for cultivated species of the human gut microbiota.</title>
        <authorList>
            <person name="Zou Y."/>
            <person name="Xue W."/>
            <person name="Luo G."/>
        </authorList>
    </citation>
    <scope>NUCLEOTIDE SEQUENCE [LARGE SCALE GENOMIC DNA]</scope>
    <source>
        <strain evidence="2 3">AF38-24</strain>
    </source>
</reference>
<dbReference type="SUPFAM" id="SSF54913">
    <property type="entry name" value="GlnB-like"/>
    <property type="match status" value="1"/>
</dbReference>
<comment type="caution">
    <text evidence="2">The sequence shown here is derived from an EMBL/GenBank/DDBJ whole genome shotgun (WGS) entry which is preliminary data.</text>
</comment>
<evidence type="ECO:0000313" key="3">
    <source>
        <dbReference type="Proteomes" id="UP000283297"/>
    </source>
</evidence>
<comment type="similarity">
    <text evidence="1">Belongs to the P(II) protein family.</text>
</comment>
<dbReference type="InterPro" id="IPR011322">
    <property type="entry name" value="N-reg_PII-like_a/b"/>
</dbReference>
<proteinExistence type="inferred from homology"/>
<evidence type="ECO:0000313" key="2">
    <source>
        <dbReference type="EMBL" id="RHL27565.1"/>
    </source>
</evidence>
<dbReference type="InterPro" id="IPR017918">
    <property type="entry name" value="N-reg_PII_CS"/>
</dbReference>
<dbReference type="InterPro" id="IPR002187">
    <property type="entry name" value="N-reg_PII"/>
</dbReference>
<dbReference type="AlphaFoldDB" id="A0A415JU75"/>
<dbReference type="Gene3D" id="3.30.70.120">
    <property type="match status" value="1"/>
</dbReference>
<dbReference type="GO" id="GO:0030234">
    <property type="term" value="F:enzyme regulator activity"/>
    <property type="evidence" value="ECO:0007669"/>
    <property type="project" value="InterPro"/>
</dbReference>
<dbReference type="Proteomes" id="UP000283297">
    <property type="component" value="Unassembled WGS sequence"/>
</dbReference>
<dbReference type="PRINTS" id="PR00340">
    <property type="entry name" value="PIIGLNB"/>
</dbReference>
<dbReference type="PROSITE" id="PS51343">
    <property type="entry name" value="PII_GLNB_DOM"/>
    <property type="match status" value="1"/>
</dbReference>
<dbReference type="PROSITE" id="PS00638">
    <property type="entry name" value="PII_GLNB_CTER"/>
    <property type="match status" value="1"/>
</dbReference>
<dbReference type="EMBL" id="QRON01000007">
    <property type="protein sequence ID" value="RHL27565.1"/>
    <property type="molecule type" value="Genomic_DNA"/>
</dbReference>
<dbReference type="RefSeq" id="WP_118370391.1">
    <property type="nucleotide sequence ID" value="NZ_JAQESI010000019.1"/>
</dbReference>
<dbReference type="GO" id="GO:0005829">
    <property type="term" value="C:cytosol"/>
    <property type="evidence" value="ECO:0007669"/>
    <property type="project" value="TreeGrafter"/>
</dbReference>
<dbReference type="InterPro" id="IPR015867">
    <property type="entry name" value="N-reg_PII/ATP_PRibTrfase_C"/>
</dbReference>
<organism evidence="2 3">
    <name type="scientific">Agathobacter rectalis</name>
    <dbReference type="NCBI Taxonomy" id="39491"/>
    <lineage>
        <taxon>Bacteria</taxon>
        <taxon>Bacillati</taxon>
        <taxon>Bacillota</taxon>
        <taxon>Clostridia</taxon>
        <taxon>Lachnospirales</taxon>
        <taxon>Lachnospiraceae</taxon>
        <taxon>Agathobacter</taxon>
    </lineage>
</organism>
<sequence length="115" mass="12794">MSRISKIEVITGMSKLTDLIQQLSKVGIRGVTVMQVLGCGVEMGTQEYEVEINEVMELLPKQQINIVVETSKVDKILDIIKKELYTGHIGDGKIFVYSIDNVIRVRTGDEGLEAL</sequence>